<protein>
    <recommendedName>
        <fullName evidence="10">Fucose permease</fullName>
    </recommendedName>
</protein>
<evidence type="ECO:0000313" key="8">
    <source>
        <dbReference type="EMBL" id="MDN4599216.1"/>
    </source>
</evidence>
<evidence type="ECO:0000256" key="4">
    <source>
        <dbReference type="ARBA" id="ARBA00022692"/>
    </source>
</evidence>
<dbReference type="EMBL" id="JAROCB010000005">
    <property type="protein sequence ID" value="MDN4599216.1"/>
    <property type="molecule type" value="Genomic_DNA"/>
</dbReference>
<dbReference type="PANTHER" id="PTHR23514">
    <property type="entry name" value="BYPASS OF STOP CODON PROTEIN 6"/>
    <property type="match status" value="1"/>
</dbReference>
<accession>A0ABT8J2A7</accession>
<evidence type="ECO:0000256" key="5">
    <source>
        <dbReference type="ARBA" id="ARBA00022989"/>
    </source>
</evidence>
<keyword evidence="9" id="KW-1185">Reference proteome</keyword>
<feature type="transmembrane region" description="Helical" evidence="7">
    <location>
        <begin position="99"/>
        <end position="121"/>
    </location>
</feature>
<keyword evidence="3" id="KW-0813">Transport</keyword>
<organism evidence="8 9">
    <name type="scientific">Leifsonia virtsii</name>
    <dbReference type="NCBI Taxonomy" id="3035915"/>
    <lineage>
        <taxon>Bacteria</taxon>
        <taxon>Bacillati</taxon>
        <taxon>Actinomycetota</taxon>
        <taxon>Actinomycetes</taxon>
        <taxon>Micrococcales</taxon>
        <taxon>Microbacteriaceae</taxon>
        <taxon>Leifsonia</taxon>
    </lineage>
</organism>
<dbReference type="RefSeq" id="WP_301220563.1">
    <property type="nucleotide sequence ID" value="NZ_JAROCB010000005.1"/>
</dbReference>
<comment type="similarity">
    <text evidence="2">Belongs to the major facilitator superfamily.</text>
</comment>
<dbReference type="PANTHER" id="PTHR23514:SF3">
    <property type="entry name" value="BYPASS OF STOP CODON PROTEIN 6"/>
    <property type="match status" value="1"/>
</dbReference>
<feature type="transmembrane region" description="Helical" evidence="7">
    <location>
        <begin position="335"/>
        <end position="354"/>
    </location>
</feature>
<evidence type="ECO:0000256" key="1">
    <source>
        <dbReference type="ARBA" id="ARBA00004127"/>
    </source>
</evidence>
<evidence type="ECO:0000256" key="6">
    <source>
        <dbReference type="ARBA" id="ARBA00023136"/>
    </source>
</evidence>
<evidence type="ECO:0000256" key="2">
    <source>
        <dbReference type="ARBA" id="ARBA00008335"/>
    </source>
</evidence>
<feature type="transmembrane region" description="Helical" evidence="7">
    <location>
        <begin position="207"/>
        <end position="229"/>
    </location>
</feature>
<keyword evidence="4 7" id="KW-0812">Transmembrane</keyword>
<reference evidence="8" key="1">
    <citation type="submission" date="2023-03" db="EMBL/GenBank/DDBJ databases">
        <title>MT1 and MT2 Draft Genomes of Novel Species.</title>
        <authorList>
            <person name="Venkateswaran K."/>
        </authorList>
    </citation>
    <scope>NUCLEOTIDE SEQUENCE</scope>
    <source>
        <strain evidence="8">F6_8S_P_1A</strain>
    </source>
</reference>
<name>A0ABT8J2A7_9MICO</name>
<comment type="subcellular location">
    <subcellularLocation>
        <location evidence="1">Endomembrane system</location>
        <topology evidence="1">Multi-pass membrane protein</topology>
    </subcellularLocation>
</comment>
<dbReference type="SUPFAM" id="SSF103473">
    <property type="entry name" value="MFS general substrate transporter"/>
    <property type="match status" value="1"/>
</dbReference>
<dbReference type="Proteomes" id="UP001174210">
    <property type="component" value="Unassembled WGS sequence"/>
</dbReference>
<evidence type="ECO:0000256" key="7">
    <source>
        <dbReference type="SAM" id="Phobius"/>
    </source>
</evidence>
<keyword evidence="6 7" id="KW-0472">Membrane</keyword>
<feature type="transmembrane region" description="Helical" evidence="7">
    <location>
        <begin position="273"/>
        <end position="292"/>
    </location>
</feature>
<feature type="transmembrane region" description="Helical" evidence="7">
    <location>
        <begin position="158"/>
        <end position="179"/>
    </location>
</feature>
<evidence type="ECO:0000313" key="9">
    <source>
        <dbReference type="Proteomes" id="UP001174210"/>
    </source>
</evidence>
<evidence type="ECO:0008006" key="10">
    <source>
        <dbReference type="Google" id="ProtNLM"/>
    </source>
</evidence>
<dbReference type="Gene3D" id="1.20.1250.20">
    <property type="entry name" value="MFS general substrate transporter like domains"/>
    <property type="match status" value="1"/>
</dbReference>
<feature type="transmembrane region" description="Helical" evidence="7">
    <location>
        <begin position="360"/>
        <end position="379"/>
    </location>
</feature>
<feature type="transmembrane region" description="Helical" evidence="7">
    <location>
        <begin position="133"/>
        <end position="152"/>
    </location>
</feature>
<gene>
    <name evidence="8" type="ORF">P5G59_18840</name>
</gene>
<feature type="transmembrane region" description="Helical" evidence="7">
    <location>
        <begin position="74"/>
        <end position="93"/>
    </location>
</feature>
<proteinExistence type="inferred from homology"/>
<comment type="caution">
    <text evidence="8">The sequence shown here is derived from an EMBL/GenBank/DDBJ whole genome shotgun (WGS) entry which is preliminary data.</text>
</comment>
<keyword evidence="5 7" id="KW-1133">Transmembrane helix</keyword>
<evidence type="ECO:0000256" key="3">
    <source>
        <dbReference type="ARBA" id="ARBA00022448"/>
    </source>
</evidence>
<dbReference type="InterPro" id="IPR051788">
    <property type="entry name" value="MFS_Transporter"/>
</dbReference>
<dbReference type="InterPro" id="IPR036259">
    <property type="entry name" value="MFS_trans_sf"/>
</dbReference>
<sequence>MTRPGPERRQDAALALAFVSLGAVSAAIPASLPGTAARLEVPAADLLPSVSLLFLGLFAGVLVVAVARRGSAGTVLPFGSGLEAAGLVVAAFAPSVPVFHGAALLTGIGFGLVEASATALTRARSASGTPARLSALNGASAVAAAVAPLLLVAGQGALWAPILVIAAVPAAAAVSGAVARGSWHGSVPEGTSRAGSAVSGSRVRGGVALLPVALFLFVGAETILAGWSSTLPGRLLGIPPAAAAAGTAVFWTLMAVGRFACTALLARGVRPGVYLPVAALAAAALALVAAVVGQGVGAVLLVAAVVVCVAPGYALLLGSALALTPPEGAARISGALVAIGAAGGSAISFAVAATVADAPAAVLVVVACLLAGCAVLSVLGHRRGRELELLSSERDTTA</sequence>
<feature type="transmembrane region" description="Helical" evidence="7">
    <location>
        <begin position="241"/>
        <end position="261"/>
    </location>
</feature>
<feature type="transmembrane region" description="Helical" evidence="7">
    <location>
        <begin position="50"/>
        <end position="67"/>
    </location>
</feature>
<feature type="transmembrane region" description="Helical" evidence="7">
    <location>
        <begin position="298"/>
        <end position="323"/>
    </location>
</feature>